<dbReference type="EMBL" id="JAAAWO010000001">
    <property type="protein sequence ID" value="NDW14240.1"/>
    <property type="molecule type" value="Genomic_DNA"/>
</dbReference>
<sequence length="278" mass="30878">MFKLLLSMTAFMMCYAASAADAPSGDVTQVDKTEKVTITWAVNPAPPFHIFEGKYASQGIGDVMLNSIIAHMPEAKHTIVRMPHSRISKRVDADMNLCFPCLIKRSRSSKWIYSNTNVEYLPLGVIALPETIAPFLDSDGRVSFKHLVENSQLTFAKPVARKYPDVMQTIVESAKGNPRFETIAGADSAIRVLNQLKYGRIDFTLEYPAILTYLTLTDGESKLQYYYTTELGETPIPGAVGCTNNAWGENVIEHVNEALKSIVDTPDYRASQGFWLSP</sequence>
<evidence type="ECO:0000313" key="3">
    <source>
        <dbReference type="Proteomes" id="UP000471381"/>
    </source>
</evidence>
<dbReference type="AlphaFoldDB" id="A0A6N9TAN6"/>
<feature type="signal peptide" evidence="1">
    <location>
        <begin position="1"/>
        <end position="19"/>
    </location>
</feature>
<accession>A0A6N9TAN6</accession>
<reference evidence="2 3" key="1">
    <citation type="submission" date="2020-01" db="EMBL/GenBank/DDBJ databases">
        <title>Genomes of bacteria type strains.</title>
        <authorList>
            <person name="Chen J."/>
            <person name="Zhu S."/>
            <person name="Yang J."/>
        </authorList>
    </citation>
    <scope>NUCLEOTIDE SEQUENCE [LARGE SCALE GENOMIC DNA]</scope>
    <source>
        <strain evidence="2 3">LMG 24078</strain>
    </source>
</reference>
<proteinExistence type="predicted"/>
<evidence type="ECO:0000313" key="2">
    <source>
        <dbReference type="EMBL" id="NDW14240.1"/>
    </source>
</evidence>
<evidence type="ECO:0008006" key="4">
    <source>
        <dbReference type="Google" id="ProtNLM"/>
    </source>
</evidence>
<comment type="caution">
    <text evidence="2">The sequence shown here is derived from an EMBL/GenBank/DDBJ whole genome shotgun (WGS) entry which is preliminary data.</text>
</comment>
<keyword evidence="1" id="KW-0732">Signal</keyword>
<dbReference type="Proteomes" id="UP000471381">
    <property type="component" value="Unassembled WGS sequence"/>
</dbReference>
<evidence type="ECO:0000256" key="1">
    <source>
        <dbReference type="SAM" id="SignalP"/>
    </source>
</evidence>
<dbReference type="RefSeq" id="WP_163104797.1">
    <property type="nucleotide sequence ID" value="NZ_JAAAWO010000001.1"/>
</dbReference>
<organism evidence="2 3">
    <name type="scientific">Alteromonas genovensis</name>
    <dbReference type="NCBI Taxonomy" id="471225"/>
    <lineage>
        <taxon>Bacteria</taxon>
        <taxon>Pseudomonadati</taxon>
        <taxon>Pseudomonadota</taxon>
        <taxon>Gammaproteobacteria</taxon>
        <taxon>Alteromonadales</taxon>
        <taxon>Alteromonadaceae</taxon>
        <taxon>Alteromonas/Salinimonas group</taxon>
        <taxon>Alteromonas</taxon>
    </lineage>
</organism>
<protein>
    <recommendedName>
        <fullName evidence="4">Transporter substrate-binding domain-containing protein</fullName>
    </recommendedName>
</protein>
<keyword evidence="3" id="KW-1185">Reference proteome</keyword>
<feature type="chain" id="PRO_5026745862" description="Transporter substrate-binding domain-containing protein" evidence="1">
    <location>
        <begin position="20"/>
        <end position="278"/>
    </location>
</feature>
<name>A0A6N9TAN6_9ALTE</name>
<gene>
    <name evidence="2" type="ORF">GTQ48_01660</name>
</gene>